<dbReference type="EMBL" id="WEGJ01000001">
    <property type="protein sequence ID" value="MQY10484.1"/>
    <property type="molecule type" value="Genomic_DNA"/>
</dbReference>
<dbReference type="Proteomes" id="UP000466345">
    <property type="component" value="Unassembled WGS sequence"/>
</dbReference>
<sequence length="413" mass="45227">MKITRSMVAGAAVLAVLAAGCGTGGGDSADQSTIKLVVAQYTEGTQPYWKKLIKSFEADHPGKSVELQVIDWSNLQSQINTMVQTNRLPDIFNSNLFADFAESGLLYRADEVMSEDKLGDFLPAFARNADFDGKQYAFPFVATVNGLYYNKTIFKKAGIEQPPATWDEFTADAKKIAALPGDYIPYALALGTEGGTYEFGTWARSNGGDWRTGGKWTINSDRNVETLGFLKNLTASGWTQPNPGQTNRADGTWPLFAQGKAAMVYGSFGTRAFMDPVRKADIDYGIGTHPTAHGAEPVTHGVQDYLMAFRKDGNRELVQQFLEYFYQPANYVEYLRVEGLLPTTQSGADEFAKDPETAEYVKLMPKARFDPTAEPVWAELSGTMGTELGTAVAKNGDPRAVLDRFQDIAEAGR</sequence>
<proteinExistence type="inferred from homology"/>
<dbReference type="InterPro" id="IPR006061">
    <property type="entry name" value="SBP_1_CS"/>
</dbReference>
<dbReference type="AlphaFoldDB" id="A0A7K0CCJ8"/>
<evidence type="ECO:0000313" key="5">
    <source>
        <dbReference type="EMBL" id="MQY10484.1"/>
    </source>
</evidence>
<dbReference type="GO" id="GO:0055085">
    <property type="term" value="P:transmembrane transport"/>
    <property type="evidence" value="ECO:0007669"/>
    <property type="project" value="InterPro"/>
</dbReference>
<accession>A0A7K0CCJ8</accession>
<dbReference type="PROSITE" id="PS51257">
    <property type="entry name" value="PROKAR_LIPOPROTEIN"/>
    <property type="match status" value="1"/>
</dbReference>
<keyword evidence="3 4" id="KW-0732">Signal</keyword>
<dbReference type="Pfam" id="PF01547">
    <property type="entry name" value="SBP_bac_1"/>
    <property type="match status" value="1"/>
</dbReference>
<comment type="caution">
    <text evidence="5">The sequence shown here is derived from an EMBL/GenBank/DDBJ whole genome shotgun (WGS) entry which is preliminary data.</text>
</comment>
<name>A0A7K0CCJ8_9ACTN</name>
<dbReference type="OrthoDB" id="366726at2"/>
<protein>
    <submittedName>
        <fullName evidence="5">Uncharacterized protein</fullName>
    </submittedName>
</protein>
<reference evidence="5 6" key="1">
    <citation type="submission" date="2019-10" db="EMBL/GenBank/DDBJ databases">
        <title>Streptomyces smaragdinus sp. nov. and Streptomyces fabii sp. nov., isolated from the gut of fungus growing-termite Macrotermes natalensis.</title>
        <authorList>
            <person name="Schwitalla J."/>
            <person name="Benndorf R."/>
            <person name="Martin K."/>
            <person name="De Beer W."/>
            <person name="Kaster A.-K."/>
            <person name="Vollmers J."/>
            <person name="Poulsen M."/>
            <person name="Beemelmanns C."/>
        </authorList>
    </citation>
    <scope>NUCLEOTIDE SEQUENCE [LARGE SCALE GENOMIC DNA]</scope>
    <source>
        <strain evidence="5 6">RB5</strain>
    </source>
</reference>
<dbReference type="Gene3D" id="3.40.190.10">
    <property type="entry name" value="Periplasmic binding protein-like II"/>
    <property type="match status" value="1"/>
</dbReference>
<feature type="chain" id="PRO_5038896438" evidence="4">
    <location>
        <begin position="19"/>
        <end position="413"/>
    </location>
</feature>
<dbReference type="PROSITE" id="PS01037">
    <property type="entry name" value="SBP_BACTERIAL_1"/>
    <property type="match status" value="1"/>
</dbReference>
<feature type="signal peptide" evidence="4">
    <location>
        <begin position="1"/>
        <end position="18"/>
    </location>
</feature>
<evidence type="ECO:0000256" key="3">
    <source>
        <dbReference type="ARBA" id="ARBA00022729"/>
    </source>
</evidence>
<evidence type="ECO:0000256" key="2">
    <source>
        <dbReference type="ARBA" id="ARBA00022448"/>
    </source>
</evidence>
<dbReference type="PANTHER" id="PTHR43649:SF30">
    <property type="entry name" value="ABC TRANSPORTER SUBSTRATE-BINDING PROTEIN"/>
    <property type="match status" value="1"/>
</dbReference>
<evidence type="ECO:0000313" key="6">
    <source>
        <dbReference type="Proteomes" id="UP000466345"/>
    </source>
</evidence>
<keyword evidence="2" id="KW-0813">Transport</keyword>
<gene>
    <name evidence="5" type="ORF">SRB5_05920</name>
</gene>
<dbReference type="SUPFAM" id="SSF53850">
    <property type="entry name" value="Periplasmic binding protein-like II"/>
    <property type="match status" value="1"/>
</dbReference>
<evidence type="ECO:0000256" key="4">
    <source>
        <dbReference type="SAM" id="SignalP"/>
    </source>
</evidence>
<dbReference type="InterPro" id="IPR006059">
    <property type="entry name" value="SBP"/>
</dbReference>
<dbReference type="RefSeq" id="WP_153449754.1">
    <property type="nucleotide sequence ID" value="NZ_WEGJ01000001.1"/>
</dbReference>
<keyword evidence="6" id="KW-1185">Reference proteome</keyword>
<dbReference type="InterPro" id="IPR050490">
    <property type="entry name" value="Bact_solute-bd_prot1"/>
</dbReference>
<comment type="similarity">
    <text evidence="1">Belongs to the bacterial solute-binding protein 1 family.</text>
</comment>
<dbReference type="PANTHER" id="PTHR43649">
    <property type="entry name" value="ARABINOSE-BINDING PROTEIN-RELATED"/>
    <property type="match status" value="1"/>
</dbReference>
<evidence type="ECO:0000256" key="1">
    <source>
        <dbReference type="ARBA" id="ARBA00008520"/>
    </source>
</evidence>
<organism evidence="5 6">
    <name type="scientific">Streptomyces smaragdinus</name>
    <dbReference type="NCBI Taxonomy" id="2585196"/>
    <lineage>
        <taxon>Bacteria</taxon>
        <taxon>Bacillati</taxon>
        <taxon>Actinomycetota</taxon>
        <taxon>Actinomycetes</taxon>
        <taxon>Kitasatosporales</taxon>
        <taxon>Streptomycetaceae</taxon>
        <taxon>Streptomyces</taxon>
    </lineage>
</organism>